<dbReference type="OrthoDB" id="2148442at2759"/>
<evidence type="ECO:0000313" key="8">
    <source>
        <dbReference type="Proteomes" id="UP001149074"/>
    </source>
</evidence>
<evidence type="ECO:0000256" key="1">
    <source>
        <dbReference type="ARBA" id="ARBA00001947"/>
    </source>
</evidence>
<dbReference type="Gene3D" id="3.90.180.10">
    <property type="entry name" value="Medium-chain alcohol dehydrogenases, catalytic domain"/>
    <property type="match status" value="1"/>
</dbReference>
<dbReference type="Gene3D" id="3.40.50.720">
    <property type="entry name" value="NAD(P)-binding Rossmann-like Domain"/>
    <property type="match status" value="1"/>
</dbReference>
<comment type="cofactor">
    <cofactor evidence="1">
        <name>Zn(2+)</name>
        <dbReference type="ChEBI" id="CHEBI:29105"/>
    </cofactor>
</comment>
<dbReference type="RefSeq" id="XP_056475244.1">
    <property type="nucleotide sequence ID" value="XM_056619085.1"/>
</dbReference>
<evidence type="ECO:0000256" key="5">
    <source>
        <dbReference type="ARBA" id="ARBA00023002"/>
    </source>
</evidence>
<dbReference type="GO" id="GO:0006062">
    <property type="term" value="P:sorbitol catabolic process"/>
    <property type="evidence" value="ECO:0007669"/>
    <property type="project" value="TreeGrafter"/>
</dbReference>
<dbReference type="InterPro" id="IPR013154">
    <property type="entry name" value="ADH-like_N"/>
</dbReference>
<evidence type="ECO:0000256" key="2">
    <source>
        <dbReference type="ARBA" id="ARBA00008072"/>
    </source>
</evidence>
<accession>A0A9W9FG36</accession>
<reference evidence="7" key="1">
    <citation type="submission" date="2022-11" db="EMBL/GenBank/DDBJ databases">
        <authorList>
            <person name="Petersen C."/>
        </authorList>
    </citation>
    <scope>NUCLEOTIDE SEQUENCE</scope>
    <source>
        <strain evidence="7">IBT 30761</strain>
    </source>
</reference>
<evidence type="ECO:0000256" key="4">
    <source>
        <dbReference type="ARBA" id="ARBA00022833"/>
    </source>
</evidence>
<dbReference type="Pfam" id="PF08240">
    <property type="entry name" value="ADH_N"/>
    <property type="match status" value="1"/>
</dbReference>
<dbReference type="GeneID" id="81358064"/>
<comment type="similarity">
    <text evidence="2">Belongs to the zinc-containing alcohol dehydrogenase family.</text>
</comment>
<protein>
    <submittedName>
        <fullName evidence="7">Sorbitol dehydrogenase protein</fullName>
    </submittedName>
</protein>
<keyword evidence="5" id="KW-0560">Oxidoreductase</keyword>
<evidence type="ECO:0000259" key="6">
    <source>
        <dbReference type="Pfam" id="PF08240"/>
    </source>
</evidence>
<dbReference type="PANTHER" id="PTHR43161:SF12">
    <property type="entry name" value="L-ARABINITOL 4-DEHYDROGENASE"/>
    <property type="match status" value="1"/>
</dbReference>
<dbReference type="PANTHER" id="PTHR43161">
    <property type="entry name" value="SORBITOL DEHYDROGENASE"/>
    <property type="match status" value="1"/>
</dbReference>
<dbReference type="SUPFAM" id="SSF50129">
    <property type="entry name" value="GroES-like"/>
    <property type="match status" value="1"/>
</dbReference>
<organism evidence="7 8">
    <name type="scientific">Penicillium argentinense</name>
    <dbReference type="NCBI Taxonomy" id="1131581"/>
    <lineage>
        <taxon>Eukaryota</taxon>
        <taxon>Fungi</taxon>
        <taxon>Dikarya</taxon>
        <taxon>Ascomycota</taxon>
        <taxon>Pezizomycotina</taxon>
        <taxon>Eurotiomycetes</taxon>
        <taxon>Eurotiomycetidae</taxon>
        <taxon>Eurotiales</taxon>
        <taxon>Aspergillaceae</taxon>
        <taxon>Penicillium</taxon>
    </lineage>
</organism>
<feature type="domain" description="Alcohol dehydrogenase-like N-terminal" evidence="6">
    <location>
        <begin position="35"/>
        <end position="148"/>
    </location>
</feature>
<dbReference type="Proteomes" id="UP001149074">
    <property type="component" value="Unassembled WGS sequence"/>
</dbReference>
<evidence type="ECO:0000313" key="7">
    <source>
        <dbReference type="EMBL" id="KAJ5099590.1"/>
    </source>
</evidence>
<reference evidence="7" key="2">
    <citation type="journal article" date="2023" name="IMA Fungus">
        <title>Comparative genomic study of the Penicillium genus elucidates a diverse pangenome and 15 lateral gene transfer events.</title>
        <authorList>
            <person name="Petersen C."/>
            <person name="Sorensen T."/>
            <person name="Nielsen M.R."/>
            <person name="Sondergaard T.E."/>
            <person name="Sorensen J.L."/>
            <person name="Fitzpatrick D.A."/>
            <person name="Frisvad J.C."/>
            <person name="Nielsen K.L."/>
        </authorList>
    </citation>
    <scope>NUCLEOTIDE SEQUENCE</scope>
    <source>
        <strain evidence="7">IBT 30761</strain>
    </source>
</reference>
<dbReference type="GO" id="GO:0003939">
    <property type="term" value="F:L-iditol 2-dehydrogenase (NAD+) activity"/>
    <property type="evidence" value="ECO:0007669"/>
    <property type="project" value="TreeGrafter"/>
</dbReference>
<dbReference type="EMBL" id="JAPQKI010000005">
    <property type="protein sequence ID" value="KAJ5099590.1"/>
    <property type="molecule type" value="Genomic_DNA"/>
</dbReference>
<name>A0A9W9FG36_9EURO</name>
<keyword evidence="3" id="KW-0479">Metal-binding</keyword>
<keyword evidence="8" id="KW-1185">Reference proteome</keyword>
<dbReference type="GO" id="GO:0046872">
    <property type="term" value="F:metal ion binding"/>
    <property type="evidence" value="ECO:0007669"/>
    <property type="project" value="UniProtKB-KW"/>
</dbReference>
<sequence length="209" mass="22512">MASNVGMYIGAQHNLWLDEAAPTAQDATTPNGLQPGEVTIVKLTGICDGCSSDVHFWKHGGIGPWQVTNPYLLGHEPADMVIAVHLSVTKLAVGDHVAVEPYITCGACEPCLIGRYNDCKNLIFRSSPPSHGLMRRYVNQPATWCHKICSLSFDQGALLELQSVALTAVTRSEVKIGGPVLICGCRTNRSNYLTCLSSGGSISYCYYGH</sequence>
<proteinExistence type="inferred from homology"/>
<comment type="caution">
    <text evidence="7">The sequence shown here is derived from an EMBL/GenBank/DDBJ whole genome shotgun (WGS) entry which is preliminary data.</text>
</comment>
<gene>
    <name evidence="7" type="ORF">N7532_006591</name>
</gene>
<keyword evidence="4" id="KW-0862">Zinc</keyword>
<dbReference type="AlphaFoldDB" id="A0A9W9FG36"/>
<dbReference type="InterPro" id="IPR011032">
    <property type="entry name" value="GroES-like_sf"/>
</dbReference>
<evidence type="ECO:0000256" key="3">
    <source>
        <dbReference type="ARBA" id="ARBA00022723"/>
    </source>
</evidence>